<keyword evidence="1" id="KW-1133">Transmembrane helix</keyword>
<dbReference type="RefSeq" id="WP_110076792.1">
    <property type="nucleotide sequence ID" value="NZ_QGTT01000020.1"/>
</dbReference>
<reference evidence="2 3" key="1">
    <citation type="submission" date="2018-05" db="EMBL/GenBank/DDBJ databases">
        <title>Freshwater and sediment microbial communities from various areas in North America, analyzing microbe dynamics in response to fracking.</title>
        <authorList>
            <person name="Lamendella R."/>
        </authorList>
    </citation>
    <scope>NUCLEOTIDE SEQUENCE [LARGE SCALE GENOMIC DNA]</scope>
    <source>
        <strain evidence="2 3">125B1</strain>
    </source>
</reference>
<organism evidence="2 3">
    <name type="scientific">Pseudidiomarina maritima</name>
    <dbReference type="NCBI Taxonomy" id="519453"/>
    <lineage>
        <taxon>Bacteria</taxon>
        <taxon>Pseudomonadati</taxon>
        <taxon>Pseudomonadota</taxon>
        <taxon>Gammaproteobacteria</taxon>
        <taxon>Alteromonadales</taxon>
        <taxon>Idiomarinaceae</taxon>
        <taxon>Pseudidiomarina</taxon>
    </lineage>
</organism>
<name>A0A317PZQ2_9GAMM</name>
<evidence type="ECO:0000256" key="1">
    <source>
        <dbReference type="SAM" id="Phobius"/>
    </source>
</evidence>
<keyword evidence="3" id="KW-1185">Reference proteome</keyword>
<dbReference type="AlphaFoldDB" id="A0A317PZQ2"/>
<proteinExistence type="predicted"/>
<evidence type="ECO:0000313" key="3">
    <source>
        <dbReference type="Proteomes" id="UP000246964"/>
    </source>
</evidence>
<comment type="caution">
    <text evidence="2">The sequence shown here is derived from an EMBL/GenBank/DDBJ whole genome shotgun (WGS) entry which is preliminary data.</text>
</comment>
<evidence type="ECO:0000313" key="2">
    <source>
        <dbReference type="EMBL" id="PWW09305.1"/>
    </source>
</evidence>
<dbReference type="EMBL" id="QGTT01000020">
    <property type="protein sequence ID" value="PWW09305.1"/>
    <property type="molecule type" value="Genomic_DNA"/>
</dbReference>
<gene>
    <name evidence="2" type="ORF">DET45_12042</name>
</gene>
<keyword evidence="1" id="KW-0812">Transmembrane</keyword>
<sequence length="63" mass="7022">MLLNSDKATGLTQVHTAKNNYMIGLQDHREGSMTTTQAIIMTITPVLFVAIGLAMIYWPKKDK</sequence>
<accession>A0A317PZQ2</accession>
<dbReference type="Proteomes" id="UP000246964">
    <property type="component" value="Unassembled WGS sequence"/>
</dbReference>
<keyword evidence="1" id="KW-0472">Membrane</keyword>
<protein>
    <submittedName>
        <fullName evidence="2">Uncharacterized protein</fullName>
    </submittedName>
</protein>
<feature type="transmembrane region" description="Helical" evidence="1">
    <location>
        <begin position="38"/>
        <end position="58"/>
    </location>
</feature>